<accession>A0A1W6ZS25</accession>
<dbReference type="Gene3D" id="3.40.50.2300">
    <property type="match status" value="2"/>
</dbReference>
<evidence type="ECO:0000256" key="3">
    <source>
        <dbReference type="ARBA" id="ARBA00022729"/>
    </source>
</evidence>
<proteinExistence type="inferred from homology"/>
<dbReference type="GO" id="GO:0006865">
    <property type="term" value="P:amino acid transport"/>
    <property type="evidence" value="ECO:0007669"/>
    <property type="project" value="UniProtKB-KW"/>
</dbReference>
<dbReference type="STRING" id="1235591.CAK95_14305"/>
<dbReference type="RefSeq" id="WP_086088520.1">
    <property type="nucleotide sequence ID" value="NZ_CP021112.1"/>
</dbReference>
<gene>
    <name evidence="6" type="ORF">CAK95_14305</name>
</gene>
<evidence type="ECO:0000256" key="1">
    <source>
        <dbReference type="ARBA" id="ARBA00010062"/>
    </source>
</evidence>
<dbReference type="Proteomes" id="UP000194137">
    <property type="component" value="Chromosome"/>
</dbReference>
<evidence type="ECO:0000313" key="7">
    <source>
        <dbReference type="Proteomes" id="UP000194137"/>
    </source>
</evidence>
<name>A0A1W6ZS25_9HYPH</name>
<organism evidence="6 7">
    <name type="scientific">Pseudorhodoplanes sinuspersici</name>
    <dbReference type="NCBI Taxonomy" id="1235591"/>
    <lineage>
        <taxon>Bacteria</taxon>
        <taxon>Pseudomonadati</taxon>
        <taxon>Pseudomonadota</taxon>
        <taxon>Alphaproteobacteria</taxon>
        <taxon>Hyphomicrobiales</taxon>
        <taxon>Pseudorhodoplanes</taxon>
    </lineage>
</organism>
<reference evidence="6 7" key="1">
    <citation type="submission" date="2017-05" db="EMBL/GenBank/DDBJ databases">
        <title>Full genome sequence of Pseudorhodoplanes sinuspersici.</title>
        <authorList>
            <person name="Dastgheib S.M.M."/>
            <person name="Shavandi M."/>
            <person name="Tirandaz H."/>
        </authorList>
    </citation>
    <scope>NUCLEOTIDE SEQUENCE [LARGE SCALE GENOMIC DNA]</scope>
    <source>
        <strain evidence="6 7">RIPI110</strain>
    </source>
</reference>
<dbReference type="CDD" id="cd19979">
    <property type="entry name" value="PBP1_ABC_ligand_binding-like"/>
    <property type="match status" value="1"/>
</dbReference>
<keyword evidence="3" id="KW-0732">Signal</keyword>
<dbReference type="EMBL" id="CP021112">
    <property type="protein sequence ID" value="ARQ00123.1"/>
    <property type="molecule type" value="Genomic_DNA"/>
</dbReference>
<evidence type="ECO:0000259" key="5">
    <source>
        <dbReference type="Pfam" id="PF13458"/>
    </source>
</evidence>
<dbReference type="KEGG" id="psin:CAK95_14305"/>
<sequence>MSQRFVSPLPLIAVMAAVLIAGPAVAQQEPCIGNSGPLTGPAAFGGAAVKYGAEVAIDEINEKGGVLGRKLRFVQYDDAGAPPRGVDNTRRIALADKCIAIFGGYHSTVGLAQVDPIQEIGIPYIGTIAANTKIIEHGKTPSSMFRVSAKDKWVAHFLVEQAMKATKNGKIAFIYENTGWGNGAVPDVKAALQAKGKELVTAETFNWNDQDMSAQAIRIRDAGADTLLIWGLDREGNQVLRSLDKIGYKPTMIAAWGLAGNLGELAGPLANGVRVMQTFTWMGDMDAKTKVIWDKIQKKYGLKDPSDLKMGSGTANAYDAVYILAKAIEKAGSYDWAKVRQALYTVEHTGLVANYKPAFDASNPERQDAILPQYYRLTAWHEGKLLPISQTPYGASQ</sequence>
<evidence type="ECO:0000256" key="4">
    <source>
        <dbReference type="ARBA" id="ARBA00022970"/>
    </source>
</evidence>
<dbReference type="PANTHER" id="PTHR30483">
    <property type="entry name" value="LEUCINE-SPECIFIC-BINDING PROTEIN"/>
    <property type="match status" value="1"/>
</dbReference>
<dbReference type="InterPro" id="IPR051010">
    <property type="entry name" value="BCAA_transport"/>
</dbReference>
<dbReference type="InterPro" id="IPR000709">
    <property type="entry name" value="Leu_Ile_Val-bd"/>
</dbReference>
<feature type="domain" description="Leucine-binding protein" evidence="5">
    <location>
        <begin position="32"/>
        <end position="352"/>
    </location>
</feature>
<dbReference type="InterPro" id="IPR028082">
    <property type="entry name" value="Peripla_BP_I"/>
</dbReference>
<dbReference type="Pfam" id="PF13458">
    <property type="entry name" value="Peripla_BP_6"/>
    <property type="match status" value="1"/>
</dbReference>
<dbReference type="PRINTS" id="PR00337">
    <property type="entry name" value="LEUILEVALBP"/>
</dbReference>
<comment type="similarity">
    <text evidence="1">Belongs to the leucine-binding protein family.</text>
</comment>
<dbReference type="SUPFAM" id="SSF53822">
    <property type="entry name" value="Periplasmic binding protein-like I"/>
    <property type="match status" value="1"/>
</dbReference>
<dbReference type="OrthoDB" id="8043158at2"/>
<keyword evidence="4" id="KW-0029">Amino-acid transport</keyword>
<evidence type="ECO:0000313" key="6">
    <source>
        <dbReference type="EMBL" id="ARQ00123.1"/>
    </source>
</evidence>
<dbReference type="InterPro" id="IPR028081">
    <property type="entry name" value="Leu-bd"/>
</dbReference>
<protein>
    <submittedName>
        <fullName evidence="6">ABC transporter substrate-binding protein</fullName>
    </submittedName>
</protein>
<keyword evidence="2" id="KW-0813">Transport</keyword>
<dbReference type="AlphaFoldDB" id="A0A1W6ZS25"/>
<keyword evidence="7" id="KW-1185">Reference proteome</keyword>
<dbReference type="PANTHER" id="PTHR30483:SF6">
    <property type="entry name" value="PERIPLASMIC BINDING PROTEIN OF ABC TRANSPORTER FOR NATURAL AMINO ACIDS"/>
    <property type="match status" value="1"/>
</dbReference>
<evidence type="ECO:0000256" key="2">
    <source>
        <dbReference type="ARBA" id="ARBA00022448"/>
    </source>
</evidence>